<sequence length="370" mass="41409">MPVIKKLVKTAIDFVDVRLGIRDILADNLTKYLLPRNVNIWYTLGAVLMTLFGLQFATGILLLIYYVPNPSEAFGSVQAIMNEVPFGWLIRYLHAVGSNVIVIALLLHMLSVLFMGAYKRPRELTWLSGFLLFNLALGLCLTGYLLPWSQLSFWATTVATDAAGAIPVIGDEIVRFLRGGAMVGDSTLGRFFALHVMGLPLILALLIGFHLFCVRRVGISKPPFGPDYQPQPPSQVFRHQEHPGGIPFFPNYFVKDLAVISFFLALLAGVVFFAPNLFIPPSAYEPADPFVTPPHIKPEWYFLWAYQTLKIFPSEFLGLAVQGAFMTFLALLPFLDRGPERRPARRPLFVTCYILGILVFLAISIWGHYS</sequence>
<dbReference type="CDD" id="cd00284">
    <property type="entry name" value="Cytochrome_b_N"/>
    <property type="match status" value="1"/>
</dbReference>
<dbReference type="Pfam" id="PF00032">
    <property type="entry name" value="Cytochrom_B_C"/>
    <property type="match status" value="1"/>
</dbReference>
<dbReference type="InterPro" id="IPR016174">
    <property type="entry name" value="Di-haem_cyt_TM"/>
</dbReference>
<feature type="transmembrane region" description="Helical" evidence="11">
    <location>
        <begin position="257"/>
        <end position="279"/>
    </location>
</feature>
<evidence type="ECO:0000256" key="6">
    <source>
        <dbReference type="ARBA" id="ARBA00022723"/>
    </source>
</evidence>
<evidence type="ECO:0000256" key="5">
    <source>
        <dbReference type="ARBA" id="ARBA00022692"/>
    </source>
</evidence>
<name>A0ABN6DY62_9BACT</name>
<proteinExistence type="predicted"/>
<dbReference type="InterPro" id="IPR005797">
    <property type="entry name" value="Cyt_b/b6_N"/>
</dbReference>
<feature type="transmembrane region" description="Helical" evidence="11">
    <location>
        <begin position="126"/>
        <end position="146"/>
    </location>
</feature>
<evidence type="ECO:0000259" key="13">
    <source>
        <dbReference type="PROSITE" id="PS51003"/>
    </source>
</evidence>
<dbReference type="PANTHER" id="PTHR19271">
    <property type="entry name" value="CYTOCHROME B"/>
    <property type="match status" value="1"/>
</dbReference>
<dbReference type="EMBL" id="AP024355">
    <property type="protein sequence ID" value="BCR04144.1"/>
    <property type="molecule type" value="Genomic_DNA"/>
</dbReference>
<reference evidence="14 15" key="2">
    <citation type="journal article" date="2021" name="Int. J. Syst. Evol. Microbiol.">
        <title>Isolation and Polyphasic Characterization of Desulfuromonas versatilis sp. Nov., an Electrogenic Bacteria Capable of Versatile Metabolism Isolated from a Graphene Oxide-Reducing Enrichment Culture.</title>
        <authorList>
            <person name="Xie L."/>
            <person name="Yoshida N."/>
            <person name="Ishii S."/>
            <person name="Meng L."/>
        </authorList>
    </citation>
    <scope>NUCLEOTIDE SEQUENCE [LARGE SCALE GENOMIC DNA]</scope>
    <source>
        <strain evidence="14 15">NIT-T3</strain>
    </source>
</reference>
<dbReference type="SUPFAM" id="SSF81648">
    <property type="entry name" value="a domain/subunit of cytochrome bc1 complex (Ubiquinol-cytochrome c reductase)"/>
    <property type="match status" value="1"/>
</dbReference>
<protein>
    <submittedName>
        <fullName evidence="14">Cytochrome b</fullName>
    </submittedName>
</protein>
<keyword evidence="10 11" id="KW-0472">Membrane</keyword>
<evidence type="ECO:0000256" key="8">
    <source>
        <dbReference type="ARBA" id="ARBA00022989"/>
    </source>
</evidence>
<keyword evidence="7" id="KW-0249">Electron transport</keyword>
<evidence type="ECO:0000259" key="12">
    <source>
        <dbReference type="PROSITE" id="PS51002"/>
    </source>
</evidence>
<feature type="transmembrane region" description="Helical" evidence="11">
    <location>
        <begin position="316"/>
        <end position="335"/>
    </location>
</feature>
<accession>A0ABN6DY62</accession>
<feature type="domain" description="Cytochrome b/b6 C-terminal region profile" evidence="13">
    <location>
        <begin position="238"/>
        <end position="370"/>
    </location>
</feature>
<keyword evidence="3" id="KW-0349">Heme</keyword>
<evidence type="ECO:0000313" key="14">
    <source>
        <dbReference type="EMBL" id="BCR04144.1"/>
    </source>
</evidence>
<reference evidence="14 15" key="1">
    <citation type="journal article" date="2016" name="C (Basel)">
        <title>Selective Growth of and Electricity Production by Marine Exoelectrogenic Bacteria in Self-Aggregated Hydrogel of Microbially Reduced Graphene Oxide.</title>
        <authorList>
            <person name="Yoshida N."/>
            <person name="Goto Y."/>
            <person name="Miyata Y."/>
        </authorList>
    </citation>
    <scope>NUCLEOTIDE SEQUENCE [LARGE SCALE GENOMIC DNA]</scope>
    <source>
        <strain evidence="14 15">NIT-T3</strain>
    </source>
</reference>
<evidence type="ECO:0000256" key="4">
    <source>
        <dbReference type="ARBA" id="ARBA00022660"/>
    </source>
</evidence>
<keyword evidence="8 11" id="KW-1133">Transmembrane helix</keyword>
<keyword evidence="6" id="KW-0479">Metal-binding</keyword>
<dbReference type="InterPro" id="IPR036150">
    <property type="entry name" value="Cyt_b/b6_C_sf"/>
</dbReference>
<evidence type="ECO:0000256" key="7">
    <source>
        <dbReference type="ARBA" id="ARBA00022982"/>
    </source>
</evidence>
<organism evidence="14 15">
    <name type="scientific">Desulfuromonas versatilis</name>
    <dbReference type="NCBI Taxonomy" id="2802975"/>
    <lineage>
        <taxon>Bacteria</taxon>
        <taxon>Pseudomonadati</taxon>
        <taxon>Thermodesulfobacteriota</taxon>
        <taxon>Desulfuromonadia</taxon>
        <taxon>Desulfuromonadales</taxon>
        <taxon>Desulfuromonadaceae</taxon>
        <taxon>Desulfuromonas</taxon>
    </lineage>
</organism>
<evidence type="ECO:0000256" key="3">
    <source>
        <dbReference type="ARBA" id="ARBA00022617"/>
    </source>
</evidence>
<keyword evidence="9" id="KW-0408">Iron</keyword>
<dbReference type="PROSITE" id="PS51002">
    <property type="entry name" value="CYTB_NTER"/>
    <property type="match status" value="1"/>
</dbReference>
<feature type="transmembrane region" description="Helical" evidence="11">
    <location>
        <begin position="88"/>
        <end position="114"/>
    </location>
</feature>
<feature type="transmembrane region" description="Helical" evidence="11">
    <location>
        <begin position="192"/>
        <end position="214"/>
    </location>
</feature>
<dbReference type="Gene3D" id="1.20.810.10">
    <property type="entry name" value="Cytochrome Bc1 Complex, Chain C"/>
    <property type="match status" value="1"/>
</dbReference>
<dbReference type="SUPFAM" id="SSF81342">
    <property type="entry name" value="Transmembrane di-heme cytochromes"/>
    <property type="match status" value="1"/>
</dbReference>
<dbReference type="InterPro" id="IPR048259">
    <property type="entry name" value="Cytochrome_b_N_euk/bac"/>
</dbReference>
<evidence type="ECO:0000256" key="10">
    <source>
        <dbReference type="ARBA" id="ARBA00023136"/>
    </source>
</evidence>
<dbReference type="PANTHER" id="PTHR19271:SF16">
    <property type="entry name" value="CYTOCHROME B"/>
    <property type="match status" value="1"/>
</dbReference>
<dbReference type="InterPro" id="IPR005798">
    <property type="entry name" value="Cyt_b/b6_C"/>
</dbReference>
<feature type="transmembrane region" description="Helical" evidence="11">
    <location>
        <begin position="40"/>
        <end position="68"/>
    </location>
</feature>
<evidence type="ECO:0000256" key="11">
    <source>
        <dbReference type="SAM" id="Phobius"/>
    </source>
</evidence>
<evidence type="ECO:0000256" key="9">
    <source>
        <dbReference type="ARBA" id="ARBA00023004"/>
    </source>
</evidence>
<dbReference type="Pfam" id="PF00033">
    <property type="entry name" value="Cytochrome_B"/>
    <property type="match status" value="1"/>
</dbReference>
<evidence type="ECO:0000256" key="1">
    <source>
        <dbReference type="ARBA" id="ARBA00004141"/>
    </source>
</evidence>
<feature type="transmembrane region" description="Helical" evidence="11">
    <location>
        <begin position="347"/>
        <end position="369"/>
    </location>
</feature>
<comment type="subcellular location">
    <subcellularLocation>
        <location evidence="1">Membrane</location>
        <topology evidence="1">Multi-pass membrane protein</topology>
    </subcellularLocation>
</comment>
<evidence type="ECO:0000313" key="15">
    <source>
        <dbReference type="Proteomes" id="UP001319827"/>
    </source>
</evidence>
<keyword evidence="15" id="KW-1185">Reference proteome</keyword>
<dbReference type="InterPro" id="IPR027387">
    <property type="entry name" value="Cytb/b6-like_sf"/>
</dbReference>
<gene>
    <name evidence="14" type="ORF">DESUT3_12130</name>
</gene>
<keyword evidence="2" id="KW-0813">Transport</keyword>
<dbReference type="Proteomes" id="UP001319827">
    <property type="component" value="Chromosome"/>
</dbReference>
<evidence type="ECO:0000256" key="2">
    <source>
        <dbReference type="ARBA" id="ARBA00022448"/>
    </source>
</evidence>
<dbReference type="PROSITE" id="PS51003">
    <property type="entry name" value="CYTB_CTER"/>
    <property type="match status" value="1"/>
</dbReference>
<keyword evidence="4" id="KW-0679">Respiratory chain</keyword>
<feature type="domain" description="Cytochrome b/b6 N-terminal region profile" evidence="12">
    <location>
        <begin position="11"/>
        <end position="223"/>
    </location>
</feature>
<dbReference type="RefSeq" id="WP_221251564.1">
    <property type="nucleotide sequence ID" value="NZ_AP024355.1"/>
</dbReference>
<keyword evidence="5 11" id="KW-0812">Transmembrane</keyword>